<evidence type="ECO:0000256" key="4">
    <source>
        <dbReference type="ARBA" id="ARBA00022630"/>
    </source>
</evidence>
<evidence type="ECO:0000256" key="5">
    <source>
        <dbReference type="ARBA" id="ARBA00022827"/>
    </source>
</evidence>
<proteinExistence type="inferred from homology"/>
<evidence type="ECO:0000256" key="3">
    <source>
        <dbReference type="ARBA" id="ARBA00010139"/>
    </source>
</evidence>
<comment type="similarity">
    <text evidence="3">Belongs to the FAD-binding monooxygenase family.</text>
</comment>
<dbReference type="InterPro" id="IPR050775">
    <property type="entry name" value="FAD-binding_Monooxygenases"/>
</dbReference>
<feature type="region of interest" description="Disordered" evidence="8">
    <location>
        <begin position="1"/>
        <end position="45"/>
    </location>
</feature>
<feature type="compositionally biased region" description="Polar residues" evidence="8">
    <location>
        <begin position="1"/>
        <end position="12"/>
    </location>
</feature>
<keyword evidence="4" id="KW-0285">Flavoprotein</keyword>
<organism evidence="9 10">
    <name type="scientific">Penicillium salamii</name>
    <dbReference type="NCBI Taxonomy" id="1612424"/>
    <lineage>
        <taxon>Eukaryota</taxon>
        <taxon>Fungi</taxon>
        <taxon>Dikarya</taxon>
        <taxon>Ascomycota</taxon>
        <taxon>Pezizomycotina</taxon>
        <taxon>Eurotiomycetes</taxon>
        <taxon>Eurotiomycetidae</taxon>
        <taxon>Eurotiales</taxon>
        <taxon>Aspergillaceae</taxon>
        <taxon>Penicillium</taxon>
    </lineage>
</organism>
<dbReference type="Proteomes" id="UP001152592">
    <property type="component" value="Unassembled WGS sequence"/>
</dbReference>
<keyword evidence="6" id="KW-0521">NADP</keyword>
<gene>
    <name evidence="9" type="ORF">PSALAMII_LOCUS10127</name>
</gene>
<protein>
    <submittedName>
        <fullName evidence="9">Uncharacterized protein</fullName>
    </submittedName>
</protein>
<dbReference type="Gene3D" id="3.50.50.60">
    <property type="entry name" value="FAD/NAD(P)-binding domain"/>
    <property type="match status" value="1"/>
</dbReference>
<dbReference type="EMBL" id="CAJVPD010000289">
    <property type="protein sequence ID" value="CAG8424826.1"/>
    <property type="molecule type" value="Genomic_DNA"/>
</dbReference>
<comment type="pathway">
    <text evidence="2">Secondary metabolite biosynthesis; terpenoid biosynthesis.</text>
</comment>
<comment type="cofactor">
    <cofactor evidence="1">
        <name>FAD</name>
        <dbReference type="ChEBI" id="CHEBI:57692"/>
    </cofactor>
</comment>
<evidence type="ECO:0000256" key="7">
    <source>
        <dbReference type="ARBA" id="ARBA00023002"/>
    </source>
</evidence>
<evidence type="ECO:0000313" key="9">
    <source>
        <dbReference type="EMBL" id="CAG8424826.1"/>
    </source>
</evidence>
<keyword evidence="5" id="KW-0274">FAD</keyword>
<dbReference type="InterPro" id="IPR036188">
    <property type="entry name" value="FAD/NAD-bd_sf"/>
</dbReference>
<name>A0A9W4K0E5_9EURO</name>
<evidence type="ECO:0000313" key="10">
    <source>
        <dbReference type="Proteomes" id="UP001152592"/>
    </source>
</evidence>
<evidence type="ECO:0000256" key="1">
    <source>
        <dbReference type="ARBA" id="ARBA00001974"/>
    </source>
</evidence>
<evidence type="ECO:0000256" key="2">
    <source>
        <dbReference type="ARBA" id="ARBA00004721"/>
    </source>
</evidence>
<dbReference type="PANTHER" id="PTHR43098">
    <property type="entry name" value="L-ORNITHINE N(5)-MONOOXYGENASE-RELATED"/>
    <property type="match status" value="1"/>
</dbReference>
<dbReference type="PANTHER" id="PTHR43098:SF2">
    <property type="entry name" value="FAD-BINDING MONOOXYGENASE AUSB-RELATED"/>
    <property type="match status" value="1"/>
</dbReference>
<reference evidence="9" key="1">
    <citation type="submission" date="2021-07" db="EMBL/GenBank/DDBJ databases">
        <authorList>
            <person name="Branca A.L. A."/>
        </authorList>
    </citation>
    <scope>NUCLEOTIDE SEQUENCE</scope>
</reference>
<keyword evidence="7" id="KW-0560">Oxidoreductase</keyword>
<dbReference type="Pfam" id="PF13450">
    <property type="entry name" value="NAD_binding_8"/>
    <property type="match status" value="1"/>
</dbReference>
<sequence length="176" mass="19767">MHHNFIGQSMSTAFDPDYSTPSPQKSPLDLRAASSATSNTSEEIQKKYVQERDKHLKEDGPNQYVDLLSDEKLKHFSQDCWLADDNDQSSLPLQDGSHHRALVIGAGYGGLLFAVRLIEAGFEPKDITIVDSAGGFGGTWYWNRYPGLMCDVESYIYMPLLEETGYMPENRYAYGT</sequence>
<evidence type="ECO:0000256" key="8">
    <source>
        <dbReference type="SAM" id="MobiDB-lite"/>
    </source>
</evidence>
<dbReference type="OrthoDB" id="5596992at2759"/>
<evidence type="ECO:0000256" key="6">
    <source>
        <dbReference type="ARBA" id="ARBA00022857"/>
    </source>
</evidence>
<accession>A0A9W4K0E5</accession>
<dbReference type="SUPFAM" id="SSF51905">
    <property type="entry name" value="FAD/NAD(P)-binding domain"/>
    <property type="match status" value="1"/>
</dbReference>
<dbReference type="GO" id="GO:0016491">
    <property type="term" value="F:oxidoreductase activity"/>
    <property type="evidence" value="ECO:0007669"/>
    <property type="project" value="UniProtKB-KW"/>
</dbReference>
<feature type="compositionally biased region" description="Low complexity" evidence="8">
    <location>
        <begin position="32"/>
        <end position="41"/>
    </location>
</feature>
<comment type="caution">
    <text evidence="9">The sequence shown here is derived from an EMBL/GenBank/DDBJ whole genome shotgun (WGS) entry which is preliminary data.</text>
</comment>
<dbReference type="AlphaFoldDB" id="A0A9W4K0E5"/>